<dbReference type="CDD" id="cd07326">
    <property type="entry name" value="M56_BlaR1_MecR1_like"/>
    <property type="match status" value="1"/>
</dbReference>
<feature type="domain" description="Peptidase M48" evidence="2">
    <location>
        <begin position="119"/>
        <end position="197"/>
    </location>
</feature>
<evidence type="ECO:0000256" key="1">
    <source>
        <dbReference type="RuleBase" id="RU003983"/>
    </source>
</evidence>
<proteinExistence type="inferred from homology"/>
<evidence type="ECO:0000259" key="2">
    <source>
        <dbReference type="Pfam" id="PF01435"/>
    </source>
</evidence>
<keyword evidence="1" id="KW-0645">Protease</keyword>
<dbReference type="RefSeq" id="WP_006946599.1">
    <property type="nucleotide sequence ID" value="NZ_CP023714.1"/>
</dbReference>
<dbReference type="AlphaFoldDB" id="A0A098BPD1"/>
<dbReference type="GO" id="GO:0004222">
    <property type="term" value="F:metalloendopeptidase activity"/>
    <property type="evidence" value="ECO:0007669"/>
    <property type="project" value="InterPro"/>
</dbReference>
<sequence length="311" mass="32407">MTLAVILLLGAVLIAVASPRLLQRLTDTPLPPGLALAAWLGSIGGTLFFGTSAVVVSLWPDHAPAEATVEALVWCLSVVSHAAAPWITEALAGIGTLALVAAVVRTTAIGRRYTRAQARVRDYHREVVAIVARSRGDDVMWLDHPMPLAYSVSGRPGFVVATEGLSNCLSTGERDAVLAHERAHLLGRHHRIVSACDILAAVFPYVPLFGAAPTAVKTLVELTADQHAARITSVPTVRAALTAVSASSLPRPAGTLGLSNDTSLRLRKLRTTGRARWPRLSCAAIVAVSMLGPAVTVLAGATVASAVACVA</sequence>
<dbReference type="InterPro" id="IPR052173">
    <property type="entry name" value="Beta-lactam_resp_regulator"/>
</dbReference>
<dbReference type="Gene3D" id="3.30.2010.10">
    <property type="entry name" value="Metalloproteases ('zincins'), catalytic domain"/>
    <property type="match status" value="1"/>
</dbReference>
<dbReference type="Proteomes" id="UP000042997">
    <property type="component" value="Unassembled WGS sequence"/>
</dbReference>
<dbReference type="PANTHER" id="PTHR34978">
    <property type="entry name" value="POSSIBLE SENSOR-TRANSDUCER PROTEIN BLAR"/>
    <property type="match status" value="1"/>
</dbReference>
<dbReference type="Pfam" id="PF01435">
    <property type="entry name" value="Peptidase_M48"/>
    <property type="match status" value="1"/>
</dbReference>
<reference evidence="3 4" key="1">
    <citation type="journal article" date="2014" name="Genome Announc.">
        <title>Draft Genome Sequence of Propane- and Butane-Oxidizing Actinobacterium Rhodococcus ruber IEGM 231.</title>
        <authorList>
            <person name="Ivshina I.B."/>
            <person name="Kuyukina M.S."/>
            <person name="Krivoruchko A.V."/>
            <person name="Barbe V."/>
            <person name="Fischer C."/>
        </authorList>
    </citation>
    <scope>NUCLEOTIDE SEQUENCE [LARGE SCALE GENOMIC DNA]</scope>
</reference>
<dbReference type="GO" id="GO:0006508">
    <property type="term" value="P:proteolysis"/>
    <property type="evidence" value="ECO:0007669"/>
    <property type="project" value="UniProtKB-KW"/>
</dbReference>
<keyword evidence="1" id="KW-0482">Metalloprotease</keyword>
<evidence type="ECO:0000313" key="3">
    <source>
        <dbReference type="EMBL" id="CDZ90145.1"/>
    </source>
</evidence>
<accession>A0A098BPD1</accession>
<dbReference type="InterPro" id="IPR001915">
    <property type="entry name" value="Peptidase_M48"/>
</dbReference>
<comment type="cofactor">
    <cofactor evidence="1">
        <name>Zn(2+)</name>
        <dbReference type="ChEBI" id="CHEBI:29105"/>
    </cofactor>
    <text evidence="1">Binds 1 zinc ion per subunit.</text>
</comment>
<keyword evidence="1" id="KW-0378">Hydrolase</keyword>
<dbReference type="EMBL" id="CCSD01000078">
    <property type="protein sequence ID" value="CDZ90145.1"/>
    <property type="molecule type" value="Genomic_DNA"/>
</dbReference>
<keyword evidence="1" id="KW-0862">Zinc</keyword>
<dbReference type="PANTHER" id="PTHR34978:SF3">
    <property type="entry name" value="SLR0241 PROTEIN"/>
    <property type="match status" value="1"/>
</dbReference>
<evidence type="ECO:0000313" key="4">
    <source>
        <dbReference type="Proteomes" id="UP000042997"/>
    </source>
</evidence>
<name>A0A098BPD1_9NOCA</name>
<comment type="similarity">
    <text evidence="1">Belongs to the peptidase M48 family.</text>
</comment>
<protein>
    <recommendedName>
        <fullName evidence="2">Peptidase M48 domain-containing protein</fullName>
    </recommendedName>
</protein>
<gene>
    <name evidence="3" type="ORF">RHRU231_650008</name>
</gene>
<dbReference type="OrthoDB" id="9785340at2"/>
<organism evidence="3 4">
    <name type="scientific">Rhodococcus ruber</name>
    <dbReference type="NCBI Taxonomy" id="1830"/>
    <lineage>
        <taxon>Bacteria</taxon>
        <taxon>Bacillati</taxon>
        <taxon>Actinomycetota</taxon>
        <taxon>Actinomycetes</taxon>
        <taxon>Mycobacteriales</taxon>
        <taxon>Nocardiaceae</taxon>
        <taxon>Rhodococcus</taxon>
    </lineage>
</organism>